<dbReference type="STRING" id="1189621.A3SI_15618"/>
<accession>I5BYA6</accession>
<dbReference type="Gene3D" id="2.60.40.1120">
    <property type="entry name" value="Carboxypeptidase-like, regulatory domain"/>
    <property type="match status" value="1"/>
</dbReference>
<sequence length="119" mass="13327">MYHFKPQRHENQNDRFNAWTFLESGRYMQAQAQAKTVKGVVVAGDEEQNPIVGAALVVKGTTKGTTTGRDGSFTLEIPAGFDVITVSYVGFISKDVKVEDDLEMIIRLEPEPPKRKKKK</sequence>
<dbReference type="SUPFAM" id="SSF49464">
    <property type="entry name" value="Carboxypeptidase regulatory domain-like"/>
    <property type="match status" value="1"/>
</dbReference>
<dbReference type="Proteomes" id="UP000005551">
    <property type="component" value="Unassembled WGS sequence"/>
</dbReference>
<dbReference type="AlphaFoldDB" id="I5BYA6"/>
<keyword evidence="1" id="KW-0675">Receptor</keyword>
<comment type="caution">
    <text evidence="1">The sequence shown here is derived from an EMBL/GenBank/DDBJ whole genome shotgun (WGS) entry which is preliminary data.</text>
</comment>
<dbReference type="InterPro" id="IPR008969">
    <property type="entry name" value="CarboxyPept-like_regulatory"/>
</dbReference>
<reference evidence="1 2" key="1">
    <citation type="submission" date="2012-05" db="EMBL/GenBank/DDBJ databases">
        <title>Genome sequence of Nitritalea halalkaliphila LW7.</title>
        <authorList>
            <person name="Jangir P.K."/>
            <person name="Singh A."/>
            <person name="Shivaji S."/>
            <person name="Sharma R."/>
        </authorList>
    </citation>
    <scope>NUCLEOTIDE SEQUENCE [LARGE SCALE GENOMIC DNA]</scope>
    <source>
        <strain evidence="1 2">LW7</strain>
    </source>
</reference>
<protein>
    <submittedName>
        <fullName evidence="1">TonB-dependent receptor plug</fullName>
    </submittedName>
</protein>
<dbReference type="Pfam" id="PF13715">
    <property type="entry name" value="CarbopepD_reg_2"/>
    <property type="match status" value="1"/>
</dbReference>
<organism evidence="1 2">
    <name type="scientific">Nitritalea halalkaliphila LW7</name>
    <dbReference type="NCBI Taxonomy" id="1189621"/>
    <lineage>
        <taxon>Bacteria</taxon>
        <taxon>Pseudomonadati</taxon>
        <taxon>Bacteroidota</taxon>
        <taxon>Cytophagia</taxon>
        <taxon>Cytophagales</taxon>
        <taxon>Cyclobacteriaceae</taxon>
        <taxon>Nitritalea</taxon>
    </lineage>
</organism>
<keyword evidence="2" id="KW-1185">Reference proteome</keyword>
<evidence type="ECO:0000313" key="1">
    <source>
        <dbReference type="EMBL" id="EIM74558.1"/>
    </source>
</evidence>
<dbReference type="EMBL" id="AJYA01000041">
    <property type="protein sequence ID" value="EIM74558.1"/>
    <property type="molecule type" value="Genomic_DNA"/>
</dbReference>
<proteinExistence type="predicted"/>
<name>I5BYA6_9BACT</name>
<gene>
    <name evidence="1" type="ORF">A3SI_15618</name>
</gene>
<dbReference type="OrthoDB" id="983143at2"/>
<evidence type="ECO:0000313" key="2">
    <source>
        <dbReference type="Proteomes" id="UP000005551"/>
    </source>
</evidence>
<dbReference type="RefSeq" id="WP_009056489.1">
    <property type="nucleotide sequence ID" value="NZ_AJYA01000041.1"/>
</dbReference>